<organism evidence="7 8">
    <name type="scientific">Marinibaculum pumilum</name>
    <dbReference type="NCBI Taxonomy" id="1766165"/>
    <lineage>
        <taxon>Bacteria</taxon>
        <taxon>Pseudomonadati</taxon>
        <taxon>Pseudomonadota</taxon>
        <taxon>Alphaproteobacteria</taxon>
        <taxon>Rhodospirillales</taxon>
        <taxon>Rhodospirillaceae</taxon>
        <taxon>Marinibaculum</taxon>
    </lineage>
</organism>
<sequence>MSGRTNGGVRQPTFYIPHGGGPCFFMADPPGREGMWDAMAAFLRGLPDLLPERPRALLVISAHWECPVPTVMDAAAPPLLFDYYGFPDHTYRLTWPAPGDPALAARVRGLLAAAGMASGSDPDRGYDHGVFVPFLLIEPEAALPTVQLSLQDGLDPATHIAIGRALVPLRDEGVLIVGSGLSYHNLQGLFAPDPRAAAAAEAFDTWLTGTAEADPERRAALLTDWARAPGARASHPREEHLLPLMVAAGAAGTDPGRRVYADRIAGKPVSAFAFG</sequence>
<reference evidence="8" key="1">
    <citation type="journal article" date="2019" name="Int. J. Syst. Evol. Microbiol.">
        <title>The Global Catalogue of Microorganisms (GCM) 10K type strain sequencing project: providing services to taxonomists for standard genome sequencing and annotation.</title>
        <authorList>
            <consortium name="The Broad Institute Genomics Platform"/>
            <consortium name="The Broad Institute Genome Sequencing Center for Infectious Disease"/>
            <person name="Wu L."/>
            <person name="Ma J."/>
        </authorList>
    </citation>
    <scope>NUCLEOTIDE SEQUENCE [LARGE SCALE GENOMIC DNA]</scope>
    <source>
        <strain evidence="8">KCTC 42964</strain>
    </source>
</reference>
<protein>
    <submittedName>
        <fullName evidence="7">DODA-type extradiol aromatic ring-opening family dioxygenase</fullName>
        <ecNumber evidence="7">1.13.-.-</ecNumber>
    </submittedName>
</protein>
<accession>A0ABV7KVK8</accession>
<comment type="caution">
    <text evidence="7">The sequence shown here is derived from an EMBL/GenBank/DDBJ whole genome shotgun (WGS) entry which is preliminary data.</text>
</comment>
<comment type="similarity">
    <text evidence="2">Belongs to the DODA-type extradiol aromatic ring-opening dioxygenase family.</text>
</comment>
<keyword evidence="3" id="KW-0479">Metal-binding</keyword>
<evidence type="ECO:0000313" key="7">
    <source>
        <dbReference type="EMBL" id="MFC3226347.1"/>
    </source>
</evidence>
<feature type="domain" description="Extradiol ring-cleavage dioxygenase class III enzyme subunit B" evidence="6">
    <location>
        <begin position="13"/>
        <end position="256"/>
    </location>
</feature>
<name>A0ABV7KVK8_9PROT</name>
<keyword evidence="4" id="KW-0862">Zinc</keyword>
<dbReference type="GO" id="GO:0051213">
    <property type="term" value="F:dioxygenase activity"/>
    <property type="evidence" value="ECO:0007669"/>
    <property type="project" value="UniProtKB-KW"/>
</dbReference>
<dbReference type="RefSeq" id="WP_379898272.1">
    <property type="nucleotide sequence ID" value="NZ_JBHRTR010000010.1"/>
</dbReference>
<dbReference type="InterPro" id="IPR004183">
    <property type="entry name" value="Xdiol_dOase_suB"/>
</dbReference>
<dbReference type="InterPro" id="IPR014436">
    <property type="entry name" value="Extradiol_dOase_DODA"/>
</dbReference>
<dbReference type="PANTHER" id="PTHR30096">
    <property type="entry name" value="4,5-DOPA DIOXYGENASE EXTRADIOL-LIKE PROTEIN"/>
    <property type="match status" value="1"/>
</dbReference>
<keyword evidence="8" id="KW-1185">Reference proteome</keyword>
<evidence type="ECO:0000256" key="3">
    <source>
        <dbReference type="ARBA" id="ARBA00022723"/>
    </source>
</evidence>
<dbReference type="Gene3D" id="3.40.830.10">
    <property type="entry name" value="LigB-like"/>
    <property type="match status" value="1"/>
</dbReference>
<keyword evidence="5 7" id="KW-0560">Oxidoreductase</keyword>
<dbReference type="EC" id="1.13.-.-" evidence="7"/>
<dbReference type="Proteomes" id="UP001595528">
    <property type="component" value="Unassembled WGS sequence"/>
</dbReference>
<proteinExistence type="inferred from homology"/>
<gene>
    <name evidence="7" type="ORF">ACFOGJ_03855</name>
</gene>
<evidence type="ECO:0000256" key="4">
    <source>
        <dbReference type="ARBA" id="ARBA00022833"/>
    </source>
</evidence>
<dbReference type="EMBL" id="JBHRTR010000010">
    <property type="protein sequence ID" value="MFC3226347.1"/>
    <property type="molecule type" value="Genomic_DNA"/>
</dbReference>
<evidence type="ECO:0000259" key="6">
    <source>
        <dbReference type="Pfam" id="PF02900"/>
    </source>
</evidence>
<evidence type="ECO:0000313" key="8">
    <source>
        <dbReference type="Proteomes" id="UP001595528"/>
    </source>
</evidence>
<evidence type="ECO:0000256" key="1">
    <source>
        <dbReference type="ARBA" id="ARBA00001947"/>
    </source>
</evidence>
<dbReference type="CDD" id="cd07363">
    <property type="entry name" value="45_DOPA_Dioxygenase"/>
    <property type="match status" value="1"/>
</dbReference>
<dbReference type="SUPFAM" id="SSF53213">
    <property type="entry name" value="LigB-like"/>
    <property type="match status" value="1"/>
</dbReference>
<evidence type="ECO:0000256" key="2">
    <source>
        <dbReference type="ARBA" id="ARBA00007581"/>
    </source>
</evidence>
<dbReference type="PIRSF" id="PIRSF006157">
    <property type="entry name" value="Doxgns_DODA"/>
    <property type="match status" value="1"/>
</dbReference>
<dbReference type="Pfam" id="PF02900">
    <property type="entry name" value="LigB"/>
    <property type="match status" value="1"/>
</dbReference>
<evidence type="ECO:0000256" key="5">
    <source>
        <dbReference type="ARBA" id="ARBA00023002"/>
    </source>
</evidence>
<keyword evidence="7" id="KW-0223">Dioxygenase</keyword>
<comment type="cofactor">
    <cofactor evidence="1">
        <name>Zn(2+)</name>
        <dbReference type="ChEBI" id="CHEBI:29105"/>
    </cofactor>
</comment>
<dbReference type="PANTHER" id="PTHR30096:SF0">
    <property type="entry name" value="4,5-DOPA DIOXYGENASE EXTRADIOL-LIKE PROTEIN"/>
    <property type="match status" value="1"/>
</dbReference>